<dbReference type="GO" id="GO:0005886">
    <property type="term" value="C:plasma membrane"/>
    <property type="evidence" value="ECO:0007669"/>
    <property type="project" value="UniProtKB-SubCell"/>
</dbReference>
<feature type="transmembrane region" description="Helical" evidence="6">
    <location>
        <begin position="216"/>
        <end position="233"/>
    </location>
</feature>
<name>A0A7Z7JBI7_9BURK</name>
<dbReference type="EMBL" id="LT978514">
    <property type="protein sequence ID" value="SPC21842.1"/>
    <property type="molecule type" value="Genomic_DNA"/>
</dbReference>
<feature type="transmembrane region" description="Helical" evidence="6">
    <location>
        <begin position="370"/>
        <end position="391"/>
    </location>
</feature>
<dbReference type="Pfam" id="PF07690">
    <property type="entry name" value="MFS_1"/>
    <property type="match status" value="1"/>
</dbReference>
<keyword evidence="5 6" id="KW-0472">Membrane</keyword>
<feature type="transmembrane region" description="Helical" evidence="6">
    <location>
        <begin position="45"/>
        <end position="68"/>
    </location>
</feature>
<dbReference type="Proteomes" id="UP000257139">
    <property type="component" value="Chromosome CBM2594_b"/>
</dbReference>
<dbReference type="InterPro" id="IPR036259">
    <property type="entry name" value="MFS_trans_sf"/>
</dbReference>
<feature type="transmembrane region" description="Helical" evidence="6">
    <location>
        <begin position="12"/>
        <end position="39"/>
    </location>
</feature>
<feature type="transmembrane region" description="Helical" evidence="6">
    <location>
        <begin position="245"/>
        <end position="268"/>
    </location>
</feature>
<proteinExistence type="predicted"/>
<evidence type="ECO:0000313" key="8">
    <source>
        <dbReference type="Proteomes" id="UP000257139"/>
    </source>
</evidence>
<accession>A0A7Z7JBI7</accession>
<organism evidence="7 8">
    <name type="scientific">Cupriavidus taiwanensis</name>
    <dbReference type="NCBI Taxonomy" id="164546"/>
    <lineage>
        <taxon>Bacteria</taxon>
        <taxon>Pseudomonadati</taxon>
        <taxon>Pseudomonadota</taxon>
        <taxon>Betaproteobacteria</taxon>
        <taxon>Burkholderiales</taxon>
        <taxon>Burkholderiaceae</taxon>
        <taxon>Cupriavidus</taxon>
    </lineage>
</organism>
<comment type="subcellular location">
    <subcellularLocation>
        <location evidence="1">Cell membrane</location>
        <topology evidence="1">Multi-pass membrane protein</topology>
    </subcellularLocation>
</comment>
<gene>
    <name evidence="7" type="ORF">CBM2594_B10814</name>
</gene>
<dbReference type="PANTHER" id="PTHR23513:SF6">
    <property type="entry name" value="MAJOR FACILITATOR SUPERFAMILY ASSOCIATED DOMAIN-CONTAINING PROTEIN"/>
    <property type="match status" value="1"/>
</dbReference>
<feature type="transmembrane region" description="Helical" evidence="6">
    <location>
        <begin position="344"/>
        <end position="364"/>
    </location>
</feature>
<dbReference type="RefSeq" id="WP_025584039.1">
    <property type="nucleotide sequence ID" value="NZ_LT976872.1"/>
</dbReference>
<evidence type="ECO:0000256" key="1">
    <source>
        <dbReference type="ARBA" id="ARBA00004651"/>
    </source>
</evidence>
<evidence type="ECO:0000256" key="5">
    <source>
        <dbReference type="ARBA" id="ARBA00023136"/>
    </source>
</evidence>
<evidence type="ECO:0000256" key="4">
    <source>
        <dbReference type="ARBA" id="ARBA00022989"/>
    </source>
</evidence>
<sequence>MQRLAAVPGYKPLLAARIVSALMVWLDATVVFSLLAFHWGADATAAGVAASLFVMPVLVGGPFFGWLADRGNPVAMLFASYSARGMTSLLLLVASDLNVFVLLLMLKALANASALPPEQVMARSMLSHAQLAANAGLVTAADQITKVCAPLIAAGATALHGPMSGLWLSAGLSLLAMVCLVPLRDRARPVAAQGTPAPGALRLGPLMALLRNSHDVRVSFSCVFLLTAVFGFYDPLLALFIRSQGLPASVFGMLVSGTAAGAVCGALAFPRLYRRYGIRLAPPGLAVVGLTVLIPGVLAGTGSGMTTMLWLGLWMVNGCAYCLACLSQAVAIQQQCPRHCLGSVSATARSVQLVALVLAPLLGGVLGRKIGIPLVFALSGCLAIAGGWFWARRAQRGHAGRQAEQPADAEQAGP</sequence>
<dbReference type="GO" id="GO:0022857">
    <property type="term" value="F:transmembrane transporter activity"/>
    <property type="evidence" value="ECO:0007669"/>
    <property type="project" value="InterPro"/>
</dbReference>
<keyword evidence="3 6" id="KW-0812">Transmembrane</keyword>
<dbReference type="InterPro" id="IPR011701">
    <property type="entry name" value="MFS"/>
</dbReference>
<feature type="transmembrane region" description="Helical" evidence="6">
    <location>
        <begin position="280"/>
        <end position="299"/>
    </location>
</feature>
<feature type="transmembrane region" description="Helical" evidence="6">
    <location>
        <begin position="165"/>
        <end position="183"/>
    </location>
</feature>
<feature type="transmembrane region" description="Helical" evidence="6">
    <location>
        <begin position="311"/>
        <end position="332"/>
    </location>
</feature>
<evidence type="ECO:0000313" key="7">
    <source>
        <dbReference type="EMBL" id="SPC21842.1"/>
    </source>
</evidence>
<reference evidence="7 8" key="1">
    <citation type="submission" date="2018-01" db="EMBL/GenBank/DDBJ databases">
        <authorList>
            <person name="Clerissi C."/>
        </authorList>
    </citation>
    <scope>NUCLEOTIDE SEQUENCE [LARGE SCALE GENOMIC DNA]</scope>
    <source>
        <strain evidence="7">Cupriavidus taiwanensis STM 6021</strain>
    </source>
</reference>
<keyword evidence="2" id="KW-1003">Cell membrane</keyword>
<evidence type="ECO:0000256" key="6">
    <source>
        <dbReference type="SAM" id="Phobius"/>
    </source>
</evidence>
<dbReference type="PANTHER" id="PTHR23513">
    <property type="entry name" value="INTEGRAL MEMBRANE EFFLUX PROTEIN-RELATED"/>
    <property type="match status" value="1"/>
</dbReference>
<feature type="transmembrane region" description="Helical" evidence="6">
    <location>
        <begin position="89"/>
        <end position="110"/>
    </location>
</feature>
<evidence type="ECO:0000256" key="3">
    <source>
        <dbReference type="ARBA" id="ARBA00022692"/>
    </source>
</evidence>
<dbReference type="SUPFAM" id="SSF103473">
    <property type="entry name" value="MFS general substrate transporter"/>
    <property type="match status" value="1"/>
</dbReference>
<dbReference type="AlphaFoldDB" id="A0A7Z7JBI7"/>
<protein>
    <submittedName>
        <fullName evidence="7">Putative transporter, MFS family</fullName>
    </submittedName>
</protein>
<evidence type="ECO:0000256" key="2">
    <source>
        <dbReference type="ARBA" id="ARBA00022475"/>
    </source>
</evidence>
<dbReference type="Gene3D" id="1.20.1250.20">
    <property type="entry name" value="MFS general substrate transporter like domains"/>
    <property type="match status" value="1"/>
</dbReference>
<keyword evidence="4 6" id="KW-1133">Transmembrane helix</keyword>